<proteinExistence type="inferred from homology"/>
<dbReference type="InterPro" id="IPR016156">
    <property type="entry name" value="FAD/NAD-linked_Rdtase_dimer_sf"/>
</dbReference>
<dbReference type="InterPro" id="IPR004099">
    <property type="entry name" value="Pyr_nucl-diS_OxRdtase_dimer"/>
</dbReference>
<keyword evidence="3" id="KW-0285">Flavoprotein</keyword>
<dbReference type="PROSITE" id="PS50206">
    <property type="entry name" value="RHODANESE_3"/>
    <property type="match status" value="1"/>
</dbReference>
<evidence type="ECO:0000256" key="6">
    <source>
        <dbReference type="ARBA" id="ARBA00023284"/>
    </source>
</evidence>
<dbReference type="EC" id="1.8.1.14" evidence="8"/>
<evidence type="ECO:0000256" key="1">
    <source>
        <dbReference type="ARBA" id="ARBA00001974"/>
    </source>
</evidence>
<dbReference type="EMBL" id="CP018477">
    <property type="protein sequence ID" value="ASV75610.1"/>
    <property type="molecule type" value="Genomic_DNA"/>
</dbReference>
<keyword evidence="4" id="KW-0274">FAD</keyword>
<dbReference type="PRINTS" id="PR00368">
    <property type="entry name" value="FADPNR"/>
</dbReference>
<evidence type="ECO:0000313" key="9">
    <source>
        <dbReference type="Proteomes" id="UP000215086"/>
    </source>
</evidence>
<organism evidence="8 9">
    <name type="scientific">Thermogutta terrifontis</name>
    <dbReference type="NCBI Taxonomy" id="1331910"/>
    <lineage>
        <taxon>Bacteria</taxon>
        <taxon>Pseudomonadati</taxon>
        <taxon>Planctomycetota</taxon>
        <taxon>Planctomycetia</taxon>
        <taxon>Pirellulales</taxon>
        <taxon>Thermoguttaceae</taxon>
        <taxon>Thermogutta</taxon>
    </lineage>
</organism>
<dbReference type="GO" id="GO:0050451">
    <property type="term" value="F:CoA-disulfide reductase (NADPH) activity"/>
    <property type="evidence" value="ECO:0007669"/>
    <property type="project" value="UniProtKB-EC"/>
</dbReference>
<dbReference type="GO" id="GO:0016740">
    <property type="term" value="F:transferase activity"/>
    <property type="evidence" value="ECO:0007669"/>
    <property type="project" value="UniProtKB-KW"/>
</dbReference>
<dbReference type="PANTHER" id="PTHR43429">
    <property type="entry name" value="PYRIDINE NUCLEOTIDE-DISULFIDE OXIDOREDUCTASE DOMAIN-CONTAINING"/>
    <property type="match status" value="1"/>
</dbReference>
<reference evidence="8 9" key="1">
    <citation type="journal article" name="Front. Microbiol.">
        <title>Sugar Metabolism of the First Thermophilic Planctomycete Thermogutta terrifontis: Comparative Genomic and Transcriptomic Approaches.</title>
        <authorList>
            <person name="Elcheninov A.G."/>
            <person name="Menzel P."/>
            <person name="Gudbergsdottir S.R."/>
            <person name="Slesarev A.I."/>
            <person name="Kadnikov V.V."/>
            <person name="Krogh A."/>
            <person name="Bonch-Osmolovskaya E.A."/>
            <person name="Peng X."/>
            <person name="Kublanov I.V."/>
        </authorList>
    </citation>
    <scope>NUCLEOTIDE SEQUENCE [LARGE SCALE GENOMIC DNA]</scope>
    <source>
        <strain evidence="8 9">R1</strain>
    </source>
</reference>
<dbReference type="InterPro" id="IPR001763">
    <property type="entry name" value="Rhodanese-like_dom"/>
</dbReference>
<dbReference type="Pfam" id="PF00581">
    <property type="entry name" value="Rhodanese"/>
    <property type="match status" value="1"/>
</dbReference>
<dbReference type="OrthoDB" id="9802028at2"/>
<sequence length="557" mass="60528">MISRRVVIVGGVAGGASCAARLRRLDENAEIYVFERGGFVSFANCGLPYYIGGVISPRERLLVASPERFRDYFNVEVRVNHEVTRIDRENRLVEVRNRQTGARFTRPYDALVLAPGAKPIVPDVPGVDLPGVFTLRLLEDAERIYRWLQDRHVTRAVVVGAGYIGLEMVENLANRNITVTVVEAAPQILPGFDPEMVVPIYDKLAAHDVRLLLGHPLQAIEADGSQLLVTAGGEKIDCGAVILSVGVRPDVTLAQEAGLEIGPLGGIRVNEHMQTSDPTIWAVGDAVEVKDLVTGQPTWVPLAGPASRQARVAADNICGRPSRFPGALGTAFVRVFGVDIAKTGLTEKAAQRAGIPYQKSFTHSASHATYYPGAKPMTIKLLFDPRDGRVLGAQAVGSEGVDKRIDVIAAMIQKGGTVYDLEEAELCYAPQVGSARDPVNIAGFVAGNILRGDVAPAHWDELDRFPEERRPFILDVRTPGEFAAGALPGAVNIPLGELRGRLHELPRDREIWVHCAGGQRSYYGVRILNQKGFRARNLSGGYSIYRAYRRGTPKSNG</sequence>
<keyword evidence="8" id="KW-0808">Transferase</keyword>
<dbReference type="SUPFAM" id="SSF51905">
    <property type="entry name" value="FAD/NAD(P)-binding domain"/>
    <property type="match status" value="2"/>
</dbReference>
<keyword evidence="5 8" id="KW-0560">Oxidoreductase</keyword>
<dbReference type="Proteomes" id="UP000215086">
    <property type="component" value="Chromosome"/>
</dbReference>
<comment type="similarity">
    <text evidence="2">Belongs to the class-III pyridine nucleotide-disulfide oxidoreductase family.</text>
</comment>
<dbReference type="InterPro" id="IPR036188">
    <property type="entry name" value="FAD/NAD-bd_sf"/>
</dbReference>
<evidence type="ECO:0000313" key="8">
    <source>
        <dbReference type="EMBL" id="ASV75610.1"/>
    </source>
</evidence>
<dbReference type="InterPro" id="IPR050260">
    <property type="entry name" value="FAD-bd_OxRdtase"/>
</dbReference>
<dbReference type="Gene3D" id="3.40.250.10">
    <property type="entry name" value="Rhodanese-like domain"/>
    <property type="match status" value="1"/>
</dbReference>
<dbReference type="AlphaFoldDB" id="A0A286RI12"/>
<evidence type="ECO:0000259" key="7">
    <source>
        <dbReference type="PROSITE" id="PS50206"/>
    </source>
</evidence>
<dbReference type="RefSeq" id="WP_095415620.1">
    <property type="nucleotide sequence ID" value="NZ_CP018477.1"/>
</dbReference>
<evidence type="ECO:0000256" key="3">
    <source>
        <dbReference type="ARBA" id="ARBA00022630"/>
    </source>
</evidence>
<dbReference type="PANTHER" id="PTHR43429:SF1">
    <property type="entry name" value="NAD(P)H SULFUR OXIDOREDUCTASE (COA-DEPENDENT)"/>
    <property type="match status" value="1"/>
</dbReference>
<dbReference type="SMART" id="SM00450">
    <property type="entry name" value="RHOD"/>
    <property type="match status" value="1"/>
</dbReference>
<comment type="cofactor">
    <cofactor evidence="1">
        <name>FAD</name>
        <dbReference type="ChEBI" id="CHEBI:57692"/>
    </cofactor>
</comment>
<dbReference type="Pfam" id="PF07992">
    <property type="entry name" value="Pyr_redox_2"/>
    <property type="match status" value="1"/>
</dbReference>
<dbReference type="InterPro" id="IPR036873">
    <property type="entry name" value="Rhodanese-like_dom_sf"/>
</dbReference>
<dbReference type="PRINTS" id="PR00411">
    <property type="entry name" value="PNDRDTASEI"/>
</dbReference>
<dbReference type="SUPFAM" id="SSF55424">
    <property type="entry name" value="FAD/NAD-linked reductases, dimerisation (C-terminal) domain"/>
    <property type="match status" value="1"/>
</dbReference>
<dbReference type="PROSITE" id="PS51257">
    <property type="entry name" value="PROKAR_LIPOPROTEIN"/>
    <property type="match status" value="1"/>
</dbReference>
<name>A0A286RI12_9BACT</name>
<keyword evidence="6" id="KW-0676">Redox-active center</keyword>
<feature type="domain" description="Rhodanese" evidence="7">
    <location>
        <begin position="467"/>
        <end position="553"/>
    </location>
</feature>
<evidence type="ECO:0000256" key="4">
    <source>
        <dbReference type="ARBA" id="ARBA00022827"/>
    </source>
</evidence>
<dbReference type="Gene3D" id="3.50.50.60">
    <property type="entry name" value="FAD/NAD(P)-binding domain"/>
    <property type="match status" value="2"/>
</dbReference>
<accession>A0A286RI12</accession>
<protein>
    <submittedName>
        <fullName evidence="8">CoA-disulfide reductase / Polysulfide binding and transferase domain</fullName>
        <ecNumber evidence="8">1.8.1.14</ecNumber>
    </submittedName>
</protein>
<dbReference type="SUPFAM" id="SSF52821">
    <property type="entry name" value="Rhodanese/Cell cycle control phosphatase"/>
    <property type="match status" value="1"/>
</dbReference>
<dbReference type="Pfam" id="PF02852">
    <property type="entry name" value="Pyr_redox_dim"/>
    <property type="match status" value="1"/>
</dbReference>
<keyword evidence="9" id="KW-1185">Reference proteome</keyword>
<gene>
    <name evidence="8" type="ORF">THTE_3008</name>
</gene>
<dbReference type="InterPro" id="IPR023753">
    <property type="entry name" value="FAD/NAD-binding_dom"/>
</dbReference>
<evidence type="ECO:0000256" key="5">
    <source>
        <dbReference type="ARBA" id="ARBA00023002"/>
    </source>
</evidence>
<evidence type="ECO:0000256" key="2">
    <source>
        <dbReference type="ARBA" id="ARBA00009130"/>
    </source>
</evidence>
<dbReference type="KEGG" id="ttf:THTE_3008"/>